<accession>A0ABD0KQN8</accession>
<dbReference type="AlphaFoldDB" id="A0ABD0KQN8"/>
<comment type="caution">
    <text evidence="1">The sequence shown here is derived from an EMBL/GenBank/DDBJ whole genome shotgun (WGS) entry which is preliminary data.</text>
</comment>
<gene>
    <name evidence="1" type="ORF">BaRGS_00019350</name>
</gene>
<sequence>MEVLLVKRDSVVEMDALPTKRGSVSEMEALLVKRDSVSETEAICWRNEALSLKWRLCWRNEALLAKRGSAGETRLLCRVCGYDGYNNLCPTPWTRNIHNVLVFVIVTDYKCSQMQGVGLYVLSEHQYVVSQYLRVVAFMAPVIVAGMKRLFVDQAFDMSGG</sequence>
<dbReference type="EMBL" id="JACVVK020000138">
    <property type="protein sequence ID" value="KAK7489406.1"/>
    <property type="molecule type" value="Genomic_DNA"/>
</dbReference>
<reference evidence="1 2" key="1">
    <citation type="journal article" date="2023" name="Sci. Data">
        <title>Genome assembly of the Korean intertidal mud-creeper Batillaria attramentaria.</title>
        <authorList>
            <person name="Patra A.K."/>
            <person name="Ho P.T."/>
            <person name="Jun S."/>
            <person name="Lee S.J."/>
            <person name="Kim Y."/>
            <person name="Won Y.J."/>
        </authorList>
    </citation>
    <scope>NUCLEOTIDE SEQUENCE [LARGE SCALE GENOMIC DNA]</scope>
    <source>
        <strain evidence="1">Wonlab-2016</strain>
    </source>
</reference>
<dbReference type="Proteomes" id="UP001519460">
    <property type="component" value="Unassembled WGS sequence"/>
</dbReference>
<organism evidence="1 2">
    <name type="scientific">Batillaria attramentaria</name>
    <dbReference type="NCBI Taxonomy" id="370345"/>
    <lineage>
        <taxon>Eukaryota</taxon>
        <taxon>Metazoa</taxon>
        <taxon>Spiralia</taxon>
        <taxon>Lophotrochozoa</taxon>
        <taxon>Mollusca</taxon>
        <taxon>Gastropoda</taxon>
        <taxon>Caenogastropoda</taxon>
        <taxon>Sorbeoconcha</taxon>
        <taxon>Cerithioidea</taxon>
        <taxon>Batillariidae</taxon>
        <taxon>Batillaria</taxon>
    </lineage>
</organism>
<evidence type="ECO:0000313" key="1">
    <source>
        <dbReference type="EMBL" id="KAK7489406.1"/>
    </source>
</evidence>
<name>A0ABD0KQN8_9CAEN</name>
<keyword evidence="2" id="KW-1185">Reference proteome</keyword>
<protein>
    <submittedName>
        <fullName evidence="1">Uncharacterized protein</fullName>
    </submittedName>
</protein>
<proteinExistence type="predicted"/>
<evidence type="ECO:0000313" key="2">
    <source>
        <dbReference type="Proteomes" id="UP001519460"/>
    </source>
</evidence>